<evidence type="ECO:0000256" key="3">
    <source>
        <dbReference type="ARBA" id="ARBA00007559"/>
    </source>
</evidence>
<comment type="similarity">
    <text evidence="3">Belongs to the PIGW family.</text>
</comment>
<dbReference type="GO" id="GO:0005783">
    <property type="term" value="C:endoplasmic reticulum"/>
    <property type="evidence" value="ECO:0007669"/>
    <property type="project" value="TreeGrafter"/>
</dbReference>
<evidence type="ECO:0000256" key="9">
    <source>
        <dbReference type="SAM" id="Phobius"/>
    </source>
</evidence>
<dbReference type="GO" id="GO:0016020">
    <property type="term" value="C:membrane"/>
    <property type="evidence" value="ECO:0007669"/>
    <property type="project" value="UniProtKB-SubCell"/>
</dbReference>
<keyword evidence="6 9" id="KW-0812">Transmembrane</keyword>
<reference evidence="11" key="1">
    <citation type="journal article" date="2018" name="Nat. Microbiol.">
        <title>Leveraging single-cell genomics to expand the fungal tree of life.</title>
        <authorList>
            <person name="Ahrendt S.R."/>
            <person name="Quandt C.A."/>
            <person name="Ciobanu D."/>
            <person name="Clum A."/>
            <person name="Salamov A."/>
            <person name="Andreopoulos B."/>
            <person name="Cheng J.F."/>
            <person name="Woyke T."/>
            <person name="Pelin A."/>
            <person name="Henrissat B."/>
            <person name="Reynolds N.K."/>
            <person name="Benny G.L."/>
            <person name="Smith M.E."/>
            <person name="James T.Y."/>
            <person name="Grigoriev I.V."/>
        </authorList>
    </citation>
    <scope>NUCLEOTIDE SEQUENCE [LARGE SCALE GENOMIC DNA]</scope>
    <source>
        <strain evidence="11">RSA 1356</strain>
    </source>
</reference>
<dbReference type="AlphaFoldDB" id="A0A4P9XYJ5"/>
<evidence type="ECO:0000256" key="7">
    <source>
        <dbReference type="ARBA" id="ARBA00022989"/>
    </source>
</evidence>
<dbReference type="Proteomes" id="UP000271241">
    <property type="component" value="Unassembled WGS sequence"/>
</dbReference>
<evidence type="ECO:0000313" key="10">
    <source>
        <dbReference type="EMBL" id="RKP10500.1"/>
    </source>
</evidence>
<accession>A0A4P9XYJ5</accession>
<sequence>MSAKSAAHVLYSPEEQAPVAVVARTLEDLSARQYREEQIQWVSGHQGTSHGEIINVTGLVWPSLMRGTGPSDAPRTMSLQRIVGELGMIAVPCLIAFTYAEYALAINVSAVLLSAICLLISVRRQRRLPATELAELAADEKATAEAWPATRVSRKSWLTGYRAGMMLLTCIGILAVDFVVFPRRFAK</sequence>
<dbReference type="GO" id="GO:0006506">
    <property type="term" value="P:GPI anchor biosynthetic process"/>
    <property type="evidence" value="ECO:0007669"/>
    <property type="project" value="UniProtKB-UniPathway"/>
</dbReference>
<evidence type="ECO:0000256" key="4">
    <source>
        <dbReference type="ARBA" id="ARBA00014495"/>
    </source>
</evidence>
<dbReference type="InterPro" id="IPR009447">
    <property type="entry name" value="PIGW/GWT1"/>
</dbReference>
<evidence type="ECO:0000313" key="11">
    <source>
        <dbReference type="Proteomes" id="UP000271241"/>
    </source>
</evidence>
<dbReference type="OrthoDB" id="15270at2759"/>
<dbReference type="GO" id="GO:0072659">
    <property type="term" value="P:protein localization to plasma membrane"/>
    <property type="evidence" value="ECO:0007669"/>
    <property type="project" value="TreeGrafter"/>
</dbReference>
<dbReference type="EMBL" id="KZ992450">
    <property type="protein sequence ID" value="RKP10500.1"/>
    <property type="molecule type" value="Genomic_DNA"/>
</dbReference>
<keyword evidence="8 9" id="KW-0472">Membrane</keyword>
<name>A0A4P9XYJ5_9FUNG</name>
<protein>
    <recommendedName>
        <fullName evidence="4">GPI-anchored wall transfer protein 1</fullName>
    </recommendedName>
</protein>
<feature type="transmembrane region" description="Helical" evidence="9">
    <location>
        <begin position="161"/>
        <end position="181"/>
    </location>
</feature>
<comment type="subcellular location">
    <subcellularLocation>
        <location evidence="1">Membrane</location>
        <topology evidence="1">Multi-pass membrane protein</topology>
    </subcellularLocation>
</comment>
<comment type="pathway">
    <text evidence="2">Glycolipid biosynthesis; glycosylphosphatidylinositol-anchor biosynthesis.</text>
</comment>
<dbReference type="UniPathway" id="UPA00196"/>
<evidence type="ECO:0000256" key="5">
    <source>
        <dbReference type="ARBA" id="ARBA00022502"/>
    </source>
</evidence>
<dbReference type="Pfam" id="PF06423">
    <property type="entry name" value="GWT1"/>
    <property type="match status" value="1"/>
</dbReference>
<keyword evidence="11" id="KW-1185">Reference proteome</keyword>
<evidence type="ECO:0000256" key="6">
    <source>
        <dbReference type="ARBA" id="ARBA00022692"/>
    </source>
</evidence>
<keyword evidence="5" id="KW-0337">GPI-anchor biosynthesis</keyword>
<dbReference type="GO" id="GO:0032216">
    <property type="term" value="F:glucosaminyl-phosphatidylinositol O-acyltransferase activity"/>
    <property type="evidence" value="ECO:0007669"/>
    <property type="project" value="TreeGrafter"/>
</dbReference>
<proteinExistence type="inferred from homology"/>
<organism evidence="10 11">
    <name type="scientific">Thamnocephalis sphaerospora</name>
    <dbReference type="NCBI Taxonomy" id="78915"/>
    <lineage>
        <taxon>Eukaryota</taxon>
        <taxon>Fungi</taxon>
        <taxon>Fungi incertae sedis</taxon>
        <taxon>Zoopagomycota</taxon>
        <taxon>Zoopagomycotina</taxon>
        <taxon>Zoopagomycetes</taxon>
        <taxon>Zoopagales</taxon>
        <taxon>Sigmoideomycetaceae</taxon>
        <taxon>Thamnocephalis</taxon>
    </lineage>
</organism>
<feature type="transmembrane region" description="Helical" evidence="9">
    <location>
        <begin position="105"/>
        <end position="122"/>
    </location>
</feature>
<dbReference type="PANTHER" id="PTHR20661">
    <property type="entry name" value="PHOSPHATIDYLINOSITOL-GLYCAN BIOSYNTHESIS CLASS W PROTEIN"/>
    <property type="match status" value="1"/>
</dbReference>
<gene>
    <name evidence="10" type="ORF">THASP1DRAFT_21819</name>
</gene>
<evidence type="ECO:0000256" key="8">
    <source>
        <dbReference type="ARBA" id="ARBA00023136"/>
    </source>
</evidence>
<dbReference type="STRING" id="78915.A0A4P9XYJ5"/>
<feature type="transmembrane region" description="Helical" evidence="9">
    <location>
        <begin position="82"/>
        <end position="99"/>
    </location>
</feature>
<evidence type="ECO:0000256" key="1">
    <source>
        <dbReference type="ARBA" id="ARBA00004141"/>
    </source>
</evidence>
<dbReference type="PANTHER" id="PTHR20661:SF0">
    <property type="entry name" value="PHOSPHATIDYLINOSITOL-GLYCAN BIOSYNTHESIS CLASS W PROTEIN"/>
    <property type="match status" value="1"/>
</dbReference>
<feature type="non-terminal residue" evidence="10">
    <location>
        <position position="187"/>
    </location>
</feature>
<keyword evidence="7 9" id="KW-1133">Transmembrane helix</keyword>
<evidence type="ECO:0000256" key="2">
    <source>
        <dbReference type="ARBA" id="ARBA00004687"/>
    </source>
</evidence>